<evidence type="ECO:0000313" key="21">
    <source>
        <dbReference type="Proteomes" id="UP000199323"/>
    </source>
</evidence>
<evidence type="ECO:0000256" key="3">
    <source>
        <dbReference type="ARBA" id="ARBA00001968"/>
    </source>
</evidence>
<protein>
    <recommendedName>
        <fullName evidence="9">Putative 4-hydroxy-4-methyl-2-oxoglutarate aldolase</fullName>
        <ecNumber evidence="8">4.1.1.112</ecNumber>
        <ecNumber evidence="7">4.1.3.17</ecNumber>
    </recommendedName>
    <alternativeName>
        <fullName evidence="15">Oxaloacetate decarboxylase</fullName>
    </alternativeName>
    <alternativeName>
        <fullName evidence="14">RraA-like protein</fullName>
    </alternativeName>
</protein>
<evidence type="ECO:0000313" key="20">
    <source>
        <dbReference type="EMBL" id="SFF40210.1"/>
    </source>
</evidence>
<comment type="subunit">
    <text evidence="6">Homohexamer.</text>
</comment>
<evidence type="ECO:0000256" key="13">
    <source>
        <dbReference type="ARBA" id="ARBA00025046"/>
    </source>
</evidence>
<evidence type="ECO:0000256" key="4">
    <source>
        <dbReference type="ARBA" id="ARBA00008621"/>
    </source>
</evidence>
<keyword evidence="10 18" id="KW-0479">Metal-binding</keyword>
<evidence type="ECO:0000256" key="6">
    <source>
        <dbReference type="ARBA" id="ARBA00011643"/>
    </source>
</evidence>
<evidence type="ECO:0000256" key="8">
    <source>
        <dbReference type="ARBA" id="ARBA00012947"/>
    </source>
</evidence>
<gene>
    <name evidence="20" type="ORF">SAMN05216251_11392</name>
</gene>
<dbReference type="GO" id="GO:0019336">
    <property type="term" value="P:phenol-containing compound catabolic process"/>
    <property type="evidence" value="ECO:0007669"/>
    <property type="project" value="UniProtKB-ARBA"/>
</dbReference>
<dbReference type="NCBIfam" id="NF006731">
    <property type="entry name" value="PRK09262.1"/>
    <property type="match status" value="1"/>
</dbReference>
<dbReference type="CDD" id="cd16841">
    <property type="entry name" value="RraA_family"/>
    <property type="match status" value="1"/>
</dbReference>
<dbReference type="Gene3D" id="3.50.30.40">
    <property type="entry name" value="Ribonuclease E inhibitor RraA/RraA-like"/>
    <property type="match status" value="1"/>
</dbReference>
<evidence type="ECO:0000256" key="2">
    <source>
        <dbReference type="ARBA" id="ARBA00001946"/>
    </source>
</evidence>
<dbReference type="GO" id="GO:0046395">
    <property type="term" value="P:carboxylic acid catabolic process"/>
    <property type="evidence" value="ECO:0007669"/>
    <property type="project" value="UniProtKB-ARBA"/>
</dbReference>
<evidence type="ECO:0000256" key="10">
    <source>
        <dbReference type="ARBA" id="ARBA00022723"/>
    </source>
</evidence>
<evidence type="ECO:0000256" key="17">
    <source>
        <dbReference type="ARBA" id="ARBA00061585"/>
    </source>
</evidence>
<comment type="similarity">
    <text evidence="17">Belongs to the LigK/PcmE family.</text>
</comment>
<comment type="subunit">
    <text evidence="5">Homotrimer.</text>
</comment>
<evidence type="ECO:0000256" key="1">
    <source>
        <dbReference type="ARBA" id="ARBA00001342"/>
    </source>
</evidence>
<comment type="cofactor">
    <cofactor evidence="3">
        <name>a divalent metal cation</name>
        <dbReference type="ChEBI" id="CHEBI:60240"/>
    </cofactor>
</comment>
<evidence type="ECO:0000256" key="7">
    <source>
        <dbReference type="ARBA" id="ARBA00012213"/>
    </source>
</evidence>
<comment type="cofactor">
    <cofactor evidence="2 18">
        <name>Mg(2+)</name>
        <dbReference type="ChEBI" id="CHEBI:18420"/>
    </cofactor>
</comment>
<dbReference type="PANTHER" id="PTHR33254">
    <property type="entry name" value="4-HYDROXY-4-METHYL-2-OXOGLUTARATE ALDOLASE 3-RELATED"/>
    <property type="match status" value="1"/>
</dbReference>
<feature type="binding site" evidence="18">
    <location>
        <position position="116"/>
    </location>
    <ligand>
        <name>substrate</name>
    </ligand>
</feature>
<dbReference type="SUPFAM" id="SSF89562">
    <property type="entry name" value="RraA-like"/>
    <property type="match status" value="1"/>
</dbReference>
<evidence type="ECO:0000256" key="16">
    <source>
        <dbReference type="ARBA" id="ARBA00047973"/>
    </source>
</evidence>
<reference evidence="20 21" key="1">
    <citation type="submission" date="2016-10" db="EMBL/GenBank/DDBJ databases">
        <authorList>
            <person name="de Groot N.N."/>
        </authorList>
    </citation>
    <scope>NUCLEOTIDE SEQUENCE [LARGE SCALE GENOMIC DNA]</scope>
    <source>
        <strain evidence="20 21">CGMCC 4.3510</strain>
    </source>
</reference>
<evidence type="ECO:0000256" key="18">
    <source>
        <dbReference type="PIRSR" id="PIRSR605493-1"/>
    </source>
</evidence>
<dbReference type="EC" id="4.1.1.112" evidence="8"/>
<comment type="catalytic activity">
    <reaction evidence="16">
        <text>oxaloacetate + H(+) = pyruvate + CO2</text>
        <dbReference type="Rhea" id="RHEA:15641"/>
        <dbReference type="ChEBI" id="CHEBI:15361"/>
        <dbReference type="ChEBI" id="CHEBI:15378"/>
        <dbReference type="ChEBI" id="CHEBI:16452"/>
        <dbReference type="ChEBI" id="CHEBI:16526"/>
        <dbReference type="EC" id="4.1.1.112"/>
    </reaction>
</comment>
<feature type="binding site" evidence="18">
    <location>
        <position position="117"/>
    </location>
    <ligand>
        <name>Mg(2+)</name>
        <dbReference type="ChEBI" id="CHEBI:18420"/>
    </ligand>
</feature>
<evidence type="ECO:0000256" key="9">
    <source>
        <dbReference type="ARBA" id="ARBA00016549"/>
    </source>
</evidence>
<accession>A0A1I2IF11</accession>
<keyword evidence="21" id="KW-1185">Reference proteome</keyword>
<dbReference type="NCBIfam" id="TIGR02798">
    <property type="entry name" value="ligK_PcmE"/>
    <property type="match status" value="1"/>
</dbReference>
<dbReference type="GO" id="GO:0047443">
    <property type="term" value="F:4-hydroxy-4-methyl-2-oxoglutarate aldolase activity"/>
    <property type="evidence" value="ECO:0007669"/>
    <property type="project" value="UniProtKB-EC"/>
</dbReference>
<keyword evidence="12" id="KW-0456">Lyase</keyword>
<feature type="compositionally biased region" description="Low complexity" evidence="19">
    <location>
        <begin position="233"/>
        <end position="242"/>
    </location>
</feature>
<dbReference type="Pfam" id="PF03737">
    <property type="entry name" value="RraA-like"/>
    <property type="match status" value="1"/>
</dbReference>
<feature type="region of interest" description="Disordered" evidence="19">
    <location>
        <begin position="219"/>
        <end position="248"/>
    </location>
</feature>
<evidence type="ECO:0000256" key="5">
    <source>
        <dbReference type="ARBA" id="ARBA00011233"/>
    </source>
</evidence>
<dbReference type="GO" id="GO:0008948">
    <property type="term" value="F:oxaloacetate decarboxylase activity"/>
    <property type="evidence" value="ECO:0007669"/>
    <property type="project" value="UniProtKB-EC"/>
</dbReference>
<evidence type="ECO:0000256" key="11">
    <source>
        <dbReference type="ARBA" id="ARBA00022842"/>
    </source>
</evidence>
<dbReference type="EC" id="4.1.3.17" evidence="7"/>
<feature type="binding site" evidence="18">
    <location>
        <begin position="94"/>
        <end position="97"/>
    </location>
    <ligand>
        <name>substrate</name>
    </ligand>
</feature>
<dbReference type="GO" id="GO:0032787">
    <property type="term" value="P:monocarboxylic acid metabolic process"/>
    <property type="evidence" value="ECO:0007669"/>
    <property type="project" value="UniProtKB-ARBA"/>
</dbReference>
<dbReference type="RefSeq" id="WP_093715445.1">
    <property type="nucleotide sequence ID" value="NZ_FONG01000013.1"/>
</dbReference>
<dbReference type="GO" id="GO:0046872">
    <property type="term" value="F:metal ion binding"/>
    <property type="evidence" value="ECO:0007669"/>
    <property type="project" value="UniProtKB-KW"/>
</dbReference>
<keyword evidence="11 18" id="KW-0460">Magnesium</keyword>
<comment type="catalytic activity">
    <reaction evidence="1">
        <text>4-hydroxy-4-methyl-2-oxoglutarate = 2 pyruvate</text>
        <dbReference type="Rhea" id="RHEA:22748"/>
        <dbReference type="ChEBI" id="CHEBI:15361"/>
        <dbReference type="ChEBI" id="CHEBI:58276"/>
        <dbReference type="EC" id="4.1.3.17"/>
    </reaction>
</comment>
<dbReference type="InterPro" id="IPR005493">
    <property type="entry name" value="RraA/RraA-like"/>
</dbReference>
<comment type="similarity">
    <text evidence="4">Belongs to the class II aldolase/RraA-like family.</text>
</comment>
<proteinExistence type="inferred from homology"/>
<dbReference type="EMBL" id="FONG01000013">
    <property type="protein sequence ID" value="SFF40210.1"/>
    <property type="molecule type" value="Genomic_DNA"/>
</dbReference>
<organism evidence="20 21">
    <name type="scientific">Actinacidiphila alni</name>
    <dbReference type="NCBI Taxonomy" id="380248"/>
    <lineage>
        <taxon>Bacteria</taxon>
        <taxon>Bacillati</taxon>
        <taxon>Actinomycetota</taxon>
        <taxon>Actinomycetes</taxon>
        <taxon>Kitasatosporales</taxon>
        <taxon>Streptomycetaceae</taxon>
        <taxon>Actinacidiphila</taxon>
    </lineage>
</organism>
<evidence type="ECO:0000256" key="15">
    <source>
        <dbReference type="ARBA" id="ARBA00032305"/>
    </source>
</evidence>
<dbReference type="FunFam" id="3.50.30.40:FF:000002">
    <property type="entry name" value="4-carboxy-4-hydroxy-2-oxoadipate aldolase/oxaloacetate decarboxylase"/>
    <property type="match status" value="1"/>
</dbReference>
<dbReference type="OrthoDB" id="943692at2"/>
<dbReference type="STRING" id="380248.SAMN05216251_11392"/>
<evidence type="ECO:0000256" key="14">
    <source>
        <dbReference type="ARBA" id="ARBA00030169"/>
    </source>
</evidence>
<evidence type="ECO:0000256" key="19">
    <source>
        <dbReference type="SAM" id="MobiDB-lite"/>
    </source>
</evidence>
<dbReference type="AlphaFoldDB" id="A0A1I2IF11"/>
<dbReference type="PANTHER" id="PTHR33254:SF16">
    <property type="entry name" value="BLR3842 PROTEIN"/>
    <property type="match status" value="1"/>
</dbReference>
<sequence length="248" mass="26209">MSVVIRHPARTDRATADALAGYGVATVHEAQRRTGLLDPALRPVWGGAHIAGTAVTVSVPPADNWMIHVAVEQCRDGDVLVVAPTSPSQAGYFGDLLATSVMARGVRGLVIDAGCRDVAELARMGFPVWARHISAFGTVKETLGDVNTPVVCGGQRIEPGDVVVADDDGVVVVPRLRAAEVLAASEARERREAGLRERYARGELGLDVNTMRERLARKGLTYRDAPSGEDVSADASVDVPAAERTGGR</sequence>
<dbReference type="Proteomes" id="UP000199323">
    <property type="component" value="Unassembled WGS sequence"/>
</dbReference>
<dbReference type="InterPro" id="IPR014165">
    <property type="entry name" value="LigK_PcmE"/>
</dbReference>
<dbReference type="InterPro" id="IPR036704">
    <property type="entry name" value="RraA/RraA-like_sf"/>
</dbReference>
<comment type="function">
    <text evidence="13">Catalyzes the aldol cleavage of 4-hydroxy-4-methyl-2-oxoglutarate (HMG) into 2 molecules of pyruvate. Also contains a secondary oxaloacetate (OAA) decarboxylase activity due to the common pyruvate enolate transition state formed following C-C bond cleavage in the retro-aldol and decarboxylation reactions.</text>
</comment>
<evidence type="ECO:0000256" key="12">
    <source>
        <dbReference type="ARBA" id="ARBA00023239"/>
    </source>
</evidence>
<name>A0A1I2IF11_9ACTN</name>